<comment type="cofactor">
    <cofactor evidence="2">
        <name>[4Fe-4S] cluster</name>
        <dbReference type="ChEBI" id="CHEBI:49883"/>
    </cofactor>
</comment>
<evidence type="ECO:0000256" key="11">
    <source>
        <dbReference type="ARBA" id="ARBA00023002"/>
    </source>
</evidence>
<reference evidence="18 19" key="1">
    <citation type="submission" date="2018-07" db="EMBL/GenBank/DDBJ databases">
        <title>Genomic Encyclopedia of Type Strains, Phase IV (KMG-IV): sequencing the most valuable type-strain genomes for metagenomic binning, comparative biology and taxonomic classification.</title>
        <authorList>
            <person name="Goeker M."/>
        </authorList>
    </citation>
    <scope>NUCLEOTIDE SEQUENCE [LARGE SCALE GENOMIC DNA]</scope>
    <source>
        <strain evidence="18 19">DSM 26407</strain>
    </source>
</reference>
<dbReference type="GO" id="GO:0020037">
    <property type="term" value="F:heme binding"/>
    <property type="evidence" value="ECO:0007669"/>
    <property type="project" value="InterPro"/>
</dbReference>
<dbReference type="GO" id="GO:0033748">
    <property type="term" value="F:hydrogenase (acceptor) activity"/>
    <property type="evidence" value="ECO:0007669"/>
    <property type="project" value="UniProtKB-EC"/>
</dbReference>
<dbReference type="SUPFAM" id="SSF46626">
    <property type="entry name" value="Cytochrome c"/>
    <property type="match status" value="1"/>
</dbReference>
<dbReference type="GO" id="GO:0030313">
    <property type="term" value="C:cell envelope"/>
    <property type="evidence" value="ECO:0007669"/>
    <property type="project" value="UniProtKB-SubCell"/>
</dbReference>
<dbReference type="RefSeq" id="WP_245937207.1">
    <property type="nucleotide sequence ID" value="NZ_QPJY01000002.1"/>
</dbReference>
<dbReference type="PANTHER" id="PTHR30013:SF7">
    <property type="entry name" value="HYDROGENASE-2 SMALL CHAIN"/>
    <property type="match status" value="1"/>
</dbReference>
<evidence type="ECO:0000256" key="4">
    <source>
        <dbReference type="ARBA" id="ARBA00006605"/>
    </source>
</evidence>
<comment type="subunit">
    <text evidence="5">Heterodimer of a large and a small subunit.</text>
</comment>
<comment type="subcellular location">
    <subcellularLocation>
        <location evidence="3">Cell envelope</location>
    </subcellularLocation>
</comment>
<evidence type="ECO:0000256" key="10">
    <source>
        <dbReference type="ARBA" id="ARBA00022729"/>
    </source>
</evidence>
<dbReference type="InterPro" id="IPR006137">
    <property type="entry name" value="NADH_UbQ_OxRdtase-like_20kDa"/>
</dbReference>
<evidence type="ECO:0000256" key="7">
    <source>
        <dbReference type="ARBA" id="ARBA00022485"/>
    </source>
</evidence>
<evidence type="ECO:0000256" key="9">
    <source>
        <dbReference type="ARBA" id="ARBA00022723"/>
    </source>
</evidence>
<dbReference type="InterPro" id="IPR036909">
    <property type="entry name" value="Cyt_c-like_dom_sf"/>
</dbReference>
<sequence length="405" mass="43468">MTTCLWTGRLHVDAPETISSPTLARGLSRRAFLKWAAVTASSLALPASAAAEMIDALDDRRRLPVIWLSFQECTGCSESLTRAEAPTLERLLFVFISLEYHHLLQAAAGTRAEAARDEAREREKGGYLLVVEGSIPTALGGACATTAGKSHLDQLREFAADAAAVIAVGGCATDGGLPAAAPNPTGAMGVGALMEAGLVATRPLVNLPGCPPLPVVLSGTLAHYLAFGRFPDSDEAGRPRAFYGGTVHERCSRYHFYQQGLFARRFDDEGARQGWCLYELGCRGPVTRNACASHKWNGGVSFPIQAGHPCIGCSESGFWDRDGFYRPLEAIALERADASGRGEALYQGNCVYCHPVDPAQFGLAPEELVERLRSSGIRAHRRFSFTDGELQDLEAYLSDRAATPP</sequence>
<feature type="domain" description="Cytochrome c" evidence="17">
    <location>
        <begin position="337"/>
        <end position="405"/>
    </location>
</feature>
<evidence type="ECO:0000256" key="5">
    <source>
        <dbReference type="ARBA" id="ARBA00011771"/>
    </source>
</evidence>
<dbReference type="Pfam" id="PF14720">
    <property type="entry name" value="NiFe_hyd_SSU_C"/>
    <property type="match status" value="1"/>
</dbReference>
<proteinExistence type="inferred from homology"/>
<dbReference type="AlphaFoldDB" id="A0A369CGA8"/>
<dbReference type="SUPFAM" id="SSF56770">
    <property type="entry name" value="HydA/Nqo6-like"/>
    <property type="match status" value="1"/>
</dbReference>
<dbReference type="GO" id="GO:0009055">
    <property type="term" value="F:electron transfer activity"/>
    <property type="evidence" value="ECO:0007669"/>
    <property type="project" value="InterPro"/>
</dbReference>
<evidence type="ECO:0000256" key="15">
    <source>
        <dbReference type="ARBA" id="ARBA00048757"/>
    </source>
</evidence>
<keyword evidence="13" id="KW-0411">Iron-sulfur</keyword>
<keyword evidence="7" id="KW-0004">4Fe-4S</keyword>
<evidence type="ECO:0000256" key="13">
    <source>
        <dbReference type="ARBA" id="ARBA00023014"/>
    </source>
</evidence>
<dbReference type="InterPro" id="IPR001821">
    <property type="entry name" value="NiFe_hydrogenase_ssu"/>
</dbReference>
<keyword evidence="11" id="KW-0560">Oxidoreductase</keyword>
<dbReference type="GO" id="GO:0051538">
    <property type="term" value="F:3 iron, 4 sulfur cluster binding"/>
    <property type="evidence" value="ECO:0007669"/>
    <property type="project" value="UniProtKB-KW"/>
</dbReference>
<comment type="similarity">
    <text evidence="4">Belongs to the [NiFe]/[NiFeSe] hydrogenase small subunit family.</text>
</comment>
<dbReference type="InterPro" id="IPR037148">
    <property type="entry name" value="NiFe-Hase_small_C_sf"/>
</dbReference>
<evidence type="ECO:0000256" key="3">
    <source>
        <dbReference type="ARBA" id="ARBA00004196"/>
    </source>
</evidence>
<evidence type="ECO:0000259" key="17">
    <source>
        <dbReference type="PROSITE" id="PS51007"/>
    </source>
</evidence>
<evidence type="ECO:0000256" key="6">
    <source>
        <dbReference type="ARBA" id="ARBA00012082"/>
    </source>
</evidence>
<keyword evidence="14" id="KW-0003">3Fe-4S</keyword>
<dbReference type="Proteomes" id="UP000252707">
    <property type="component" value="Unassembled WGS sequence"/>
</dbReference>
<keyword evidence="19" id="KW-1185">Reference proteome</keyword>
<dbReference type="GO" id="GO:0009375">
    <property type="term" value="C:ferredoxin hydrogenase complex"/>
    <property type="evidence" value="ECO:0007669"/>
    <property type="project" value="InterPro"/>
</dbReference>
<evidence type="ECO:0000313" key="18">
    <source>
        <dbReference type="EMBL" id="RCX32115.1"/>
    </source>
</evidence>
<dbReference type="GO" id="GO:0016020">
    <property type="term" value="C:membrane"/>
    <property type="evidence" value="ECO:0007669"/>
    <property type="project" value="TreeGrafter"/>
</dbReference>
<dbReference type="GO" id="GO:0008901">
    <property type="term" value="F:ferredoxin hydrogenase activity"/>
    <property type="evidence" value="ECO:0007669"/>
    <property type="project" value="InterPro"/>
</dbReference>
<dbReference type="EMBL" id="QPJY01000002">
    <property type="protein sequence ID" value="RCX32115.1"/>
    <property type="molecule type" value="Genomic_DNA"/>
</dbReference>
<keyword evidence="8 16" id="KW-0349">Heme</keyword>
<dbReference type="EC" id="1.12.99.6" evidence="6"/>
<name>A0A369CGA8_9GAMM</name>
<evidence type="ECO:0000256" key="14">
    <source>
        <dbReference type="ARBA" id="ARBA00023291"/>
    </source>
</evidence>
<dbReference type="GO" id="GO:0009061">
    <property type="term" value="P:anaerobic respiration"/>
    <property type="evidence" value="ECO:0007669"/>
    <property type="project" value="TreeGrafter"/>
</dbReference>
<evidence type="ECO:0000313" key="19">
    <source>
        <dbReference type="Proteomes" id="UP000252707"/>
    </source>
</evidence>
<comment type="caution">
    <text evidence="18">The sequence shown here is derived from an EMBL/GenBank/DDBJ whole genome shotgun (WGS) entry which is preliminary data.</text>
</comment>
<dbReference type="GO" id="GO:0051539">
    <property type="term" value="F:4 iron, 4 sulfur cluster binding"/>
    <property type="evidence" value="ECO:0007669"/>
    <property type="project" value="UniProtKB-KW"/>
</dbReference>
<dbReference type="PRINTS" id="PR00614">
    <property type="entry name" value="NIHGNASESMLL"/>
</dbReference>
<keyword evidence="10" id="KW-0732">Signal</keyword>
<dbReference type="InterPro" id="IPR027394">
    <property type="entry name" value="Cytochrome-c3_hydrogenase_C"/>
</dbReference>
<dbReference type="GO" id="GO:0044569">
    <property type="term" value="C:[Ni-Fe] hydrogenase complex"/>
    <property type="evidence" value="ECO:0007669"/>
    <property type="project" value="TreeGrafter"/>
</dbReference>
<comment type="catalytic activity">
    <reaction evidence="15">
        <text>H2 + A = AH2</text>
        <dbReference type="Rhea" id="RHEA:12116"/>
        <dbReference type="ChEBI" id="CHEBI:13193"/>
        <dbReference type="ChEBI" id="CHEBI:17499"/>
        <dbReference type="ChEBI" id="CHEBI:18276"/>
        <dbReference type="EC" id="1.12.99.6"/>
    </reaction>
</comment>
<accession>A0A369CGA8</accession>
<dbReference type="PROSITE" id="PS51318">
    <property type="entry name" value="TAT"/>
    <property type="match status" value="1"/>
</dbReference>
<protein>
    <recommendedName>
        <fullName evidence="6">hydrogenase (acceptor)</fullName>
        <ecNumber evidence="6">1.12.99.6</ecNumber>
    </recommendedName>
</protein>
<evidence type="ECO:0000256" key="16">
    <source>
        <dbReference type="PROSITE-ProRule" id="PRU00433"/>
    </source>
</evidence>
<dbReference type="InterPro" id="IPR006311">
    <property type="entry name" value="TAT_signal"/>
</dbReference>
<evidence type="ECO:0000256" key="2">
    <source>
        <dbReference type="ARBA" id="ARBA00001966"/>
    </source>
</evidence>
<evidence type="ECO:0000256" key="1">
    <source>
        <dbReference type="ARBA" id="ARBA00001927"/>
    </source>
</evidence>
<comment type="cofactor">
    <cofactor evidence="1">
        <name>[3Fe-4S] cluster</name>
        <dbReference type="ChEBI" id="CHEBI:21137"/>
    </cofactor>
</comment>
<dbReference type="Gene3D" id="4.10.480.10">
    <property type="entry name" value="Cytochrome-c3 hydrogenase, C-terminal domain"/>
    <property type="match status" value="1"/>
</dbReference>
<dbReference type="NCBIfam" id="TIGR00391">
    <property type="entry name" value="hydA"/>
    <property type="match status" value="1"/>
</dbReference>
<organism evidence="18 19">
    <name type="scientific">Thioalbus denitrificans</name>
    <dbReference type="NCBI Taxonomy" id="547122"/>
    <lineage>
        <taxon>Bacteria</taxon>
        <taxon>Pseudomonadati</taxon>
        <taxon>Pseudomonadota</taxon>
        <taxon>Gammaproteobacteria</taxon>
        <taxon>Chromatiales</taxon>
        <taxon>Ectothiorhodospiraceae</taxon>
        <taxon>Thioalbus</taxon>
    </lineage>
</organism>
<gene>
    <name evidence="18" type="ORF">DFQ59_102468</name>
</gene>
<dbReference type="InterPro" id="IPR009056">
    <property type="entry name" value="Cyt_c-like_dom"/>
</dbReference>
<dbReference type="PROSITE" id="PS51007">
    <property type="entry name" value="CYTC"/>
    <property type="match status" value="1"/>
</dbReference>
<dbReference type="Pfam" id="PF01058">
    <property type="entry name" value="Oxidored_q6"/>
    <property type="match status" value="1"/>
</dbReference>
<evidence type="ECO:0000256" key="8">
    <source>
        <dbReference type="ARBA" id="ARBA00022617"/>
    </source>
</evidence>
<dbReference type="Gene3D" id="3.40.50.700">
    <property type="entry name" value="NADH:ubiquinone oxidoreductase-like, 20kDa subunit"/>
    <property type="match status" value="1"/>
</dbReference>
<dbReference type="PANTHER" id="PTHR30013">
    <property type="entry name" value="NIFE / NIFESE HYDROGENASE SMALL SUBUNIT FAMILY MEMBER"/>
    <property type="match status" value="1"/>
</dbReference>
<evidence type="ECO:0000256" key="12">
    <source>
        <dbReference type="ARBA" id="ARBA00023004"/>
    </source>
</evidence>
<keyword evidence="12 16" id="KW-0408">Iron</keyword>
<keyword evidence="9 16" id="KW-0479">Metal-binding</keyword>
<dbReference type="GO" id="GO:0046872">
    <property type="term" value="F:metal ion binding"/>
    <property type="evidence" value="ECO:0007669"/>
    <property type="project" value="UniProtKB-KW"/>
</dbReference>
<dbReference type="InterPro" id="IPR037024">
    <property type="entry name" value="NiFe_Hase_small_N_sf"/>
</dbReference>